<evidence type="ECO:0000313" key="4">
    <source>
        <dbReference type="EMBL" id="MBP2623191.1"/>
    </source>
</evidence>
<keyword evidence="2" id="KW-1133">Transmembrane helix</keyword>
<dbReference type="InterPro" id="IPR036890">
    <property type="entry name" value="HATPase_C_sf"/>
</dbReference>
<dbReference type="RefSeq" id="WP_209627671.1">
    <property type="nucleotide sequence ID" value="NZ_PRDG01000002.1"/>
</dbReference>
<protein>
    <recommendedName>
        <fullName evidence="3">Sensor histidine kinase NatK-like C-terminal domain-containing protein</fullName>
    </recommendedName>
</protein>
<comment type="caution">
    <text evidence="4">The sequence shown here is derived from an EMBL/GenBank/DDBJ whole genome shotgun (WGS) entry which is preliminary data.</text>
</comment>
<keyword evidence="2" id="KW-0472">Membrane</keyword>
<gene>
    <name evidence="4" type="ORF">C4K46_04475</name>
</gene>
<feature type="transmembrane region" description="Helical" evidence="2">
    <location>
        <begin position="79"/>
        <end position="99"/>
    </location>
</feature>
<feature type="domain" description="Sensor histidine kinase NatK-like C-terminal" evidence="3">
    <location>
        <begin position="336"/>
        <end position="435"/>
    </location>
</feature>
<dbReference type="InterPro" id="IPR032834">
    <property type="entry name" value="NatK-like_C"/>
</dbReference>
<feature type="transmembrane region" description="Helical" evidence="2">
    <location>
        <begin position="119"/>
        <end position="139"/>
    </location>
</feature>
<dbReference type="EMBL" id="PRDG01000002">
    <property type="protein sequence ID" value="MBP2623191.1"/>
    <property type="molecule type" value="Genomic_DNA"/>
</dbReference>
<accession>A0ABS5B2X6</accession>
<dbReference type="SUPFAM" id="SSF55874">
    <property type="entry name" value="ATPase domain of HSP90 chaperone/DNA topoisomerase II/histidine kinase"/>
    <property type="match status" value="1"/>
</dbReference>
<feature type="transmembrane region" description="Helical" evidence="2">
    <location>
        <begin position="29"/>
        <end position="49"/>
    </location>
</feature>
<feature type="transmembrane region" description="Helical" evidence="2">
    <location>
        <begin position="160"/>
        <end position="179"/>
    </location>
</feature>
<dbReference type="Pfam" id="PF14501">
    <property type="entry name" value="HATPase_c_5"/>
    <property type="match status" value="1"/>
</dbReference>
<dbReference type="Proteomes" id="UP001519296">
    <property type="component" value="Unassembled WGS sequence"/>
</dbReference>
<dbReference type="PANTHER" id="PTHR40448">
    <property type="entry name" value="TWO-COMPONENT SENSOR HISTIDINE KINASE"/>
    <property type="match status" value="1"/>
</dbReference>
<dbReference type="PANTHER" id="PTHR40448:SF1">
    <property type="entry name" value="TWO-COMPONENT SENSOR HISTIDINE KINASE"/>
    <property type="match status" value="1"/>
</dbReference>
<evidence type="ECO:0000256" key="2">
    <source>
        <dbReference type="SAM" id="Phobius"/>
    </source>
</evidence>
<keyword evidence="1" id="KW-0175">Coiled coil</keyword>
<reference evidence="4 5" key="1">
    <citation type="submission" date="2018-02" db="EMBL/GenBank/DDBJ databases">
        <title>Draft genome sequence of Streptococcus oricebi CCUG 70868T type strain.</title>
        <authorList>
            <person name="Mendez V."/>
            <person name="Salva-Serra F."/>
            <person name="Jaen-Luchoro D."/>
            <person name="Gonzales-Siles L."/>
            <person name="Karlsson R."/>
            <person name="Engstrom-Jakobsson H."/>
            <person name="Busquets A."/>
            <person name="Gomila M."/>
            <person name="Pineiro-Iglesias B."/>
            <person name="Bennasar-Figueras A."/>
            <person name="Seeger M."/>
            <person name="Moore E."/>
        </authorList>
    </citation>
    <scope>NUCLEOTIDE SEQUENCE [LARGE SCALE GENOMIC DNA]</scope>
    <source>
        <strain evidence="4 5">CCUG 70868</strain>
    </source>
</reference>
<sequence>MAHFVRLLLVVIDVVLLTFLYSKISGRKLSTRIFVFSTLLYFILAILSISFANSLLLYFMQAIFFLALSYFLRETRQKTLIVFYALFPLVLWNLFHRFLAYFLMPLLGLNANTFNQNTVILLLNSLLAIAFILAIFRLLKYDFVHLREEYLLEKNRRVLIFLNLSMLFYYGITQILSYIEVSYKIPTLSYRQFLVIVYIILFLSALNLLVRHLREHLQERLIEQQEMQLDNLTRYSQRIEELYREVRSFRHDYSNILRSLRLGIENKDLEAIETIYNGVLKNSEKQLTHSKFDIGRLVNIQNDALKSLLAAKFLEAQNKGIAAFIEVPDLIRPKGMELVDLITVLSILCDNALEANPEKLSLVYFEHDNKQIFIIENSTEEESIDVSSIFDYGYSTKGSNRGIGLANLQTIMNRYPKATITTTSQNYLFRQTVEIKGLEDG</sequence>
<keyword evidence="5" id="KW-1185">Reference proteome</keyword>
<evidence type="ECO:0000313" key="5">
    <source>
        <dbReference type="Proteomes" id="UP001519296"/>
    </source>
</evidence>
<proteinExistence type="predicted"/>
<feature type="transmembrane region" description="Helical" evidence="2">
    <location>
        <begin position="55"/>
        <end position="72"/>
    </location>
</feature>
<keyword evidence="2" id="KW-0812">Transmembrane</keyword>
<organism evidence="4 5">
    <name type="scientific">Streptococcus oricebi</name>
    <dbReference type="NCBI Taxonomy" id="1547447"/>
    <lineage>
        <taxon>Bacteria</taxon>
        <taxon>Bacillati</taxon>
        <taxon>Bacillota</taxon>
        <taxon>Bacilli</taxon>
        <taxon>Lactobacillales</taxon>
        <taxon>Streptococcaceae</taxon>
        <taxon>Streptococcus</taxon>
    </lineage>
</organism>
<dbReference type="Gene3D" id="3.30.565.10">
    <property type="entry name" value="Histidine kinase-like ATPase, C-terminal domain"/>
    <property type="match status" value="1"/>
</dbReference>
<evidence type="ECO:0000259" key="3">
    <source>
        <dbReference type="Pfam" id="PF14501"/>
    </source>
</evidence>
<feature type="transmembrane region" description="Helical" evidence="2">
    <location>
        <begin position="191"/>
        <end position="210"/>
    </location>
</feature>
<feature type="transmembrane region" description="Helical" evidence="2">
    <location>
        <begin position="6"/>
        <end position="22"/>
    </location>
</feature>
<name>A0ABS5B2X6_9STRE</name>
<feature type="coiled-coil region" evidence="1">
    <location>
        <begin position="222"/>
        <end position="252"/>
    </location>
</feature>
<evidence type="ECO:0000256" key="1">
    <source>
        <dbReference type="SAM" id="Coils"/>
    </source>
</evidence>